<organism evidence="5 6">
    <name type="scientific">Myroides marinus</name>
    <dbReference type="NCBI Taxonomy" id="703342"/>
    <lineage>
        <taxon>Bacteria</taxon>
        <taxon>Pseudomonadati</taxon>
        <taxon>Bacteroidota</taxon>
        <taxon>Flavobacteriia</taxon>
        <taxon>Flavobacteriales</taxon>
        <taxon>Flavobacteriaceae</taxon>
        <taxon>Myroides</taxon>
    </lineage>
</organism>
<dbReference type="AlphaFoldDB" id="A0A1H6R6A7"/>
<dbReference type="SUPFAM" id="SSF46689">
    <property type="entry name" value="Homeodomain-like"/>
    <property type="match status" value="1"/>
</dbReference>
<accession>A0A1H6R6A7</accession>
<reference evidence="5 6" key="1">
    <citation type="submission" date="2016-10" db="EMBL/GenBank/DDBJ databases">
        <authorList>
            <person name="de Groot N.N."/>
        </authorList>
    </citation>
    <scope>NUCLEOTIDE SEQUENCE [LARGE SCALE GENOMIC DNA]</scope>
    <source>
        <strain evidence="5 6">DSM 23048</strain>
    </source>
</reference>
<evidence type="ECO:0000313" key="5">
    <source>
        <dbReference type="EMBL" id="SEI49996.1"/>
    </source>
</evidence>
<evidence type="ECO:0000259" key="4">
    <source>
        <dbReference type="PROSITE" id="PS01124"/>
    </source>
</evidence>
<protein>
    <submittedName>
        <fullName evidence="5">AraC-type DNA-binding protein</fullName>
    </submittedName>
</protein>
<dbReference type="PANTHER" id="PTHR46796:SF13">
    <property type="entry name" value="HTH-TYPE TRANSCRIPTIONAL ACTIVATOR RHAS"/>
    <property type="match status" value="1"/>
</dbReference>
<dbReference type="InterPro" id="IPR018060">
    <property type="entry name" value="HTH_AraC"/>
</dbReference>
<dbReference type="GO" id="GO:0043565">
    <property type="term" value="F:sequence-specific DNA binding"/>
    <property type="evidence" value="ECO:0007669"/>
    <property type="project" value="InterPro"/>
</dbReference>
<keyword evidence="2 5" id="KW-0238">DNA-binding</keyword>
<gene>
    <name evidence="5" type="ORF">SAMN04488018_101196</name>
</gene>
<dbReference type="SMART" id="SM00342">
    <property type="entry name" value="HTH_ARAC"/>
    <property type="match status" value="1"/>
</dbReference>
<evidence type="ECO:0000256" key="3">
    <source>
        <dbReference type="ARBA" id="ARBA00023163"/>
    </source>
</evidence>
<feature type="domain" description="HTH araC/xylS-type" evidence="4">
    <location>
        <begin position="156"/>
        <end position="254"/>
    </location>
</feature>
<dbReference type="Proteomes" id="UP000183077">
    <property type="component" value="Unassembled WGS sequence"/>
</dbReference>
<dbReference type="InterPro" id="IPR050204">
    <property type="entry name" value="AraC_XylS_family_regulators"/>
</dbReference>
<keyword evidence="1" id="KW-0805">Transcription regulation</keyword>
<dbReference type="GO" id="GO:0003700">
    <property type="term" value="F:DNA-binding transcription factor activity"/>
    <property type="evidence" value="ECO:0007669"/>
    <property type="project" value="InterPro"/>
</dbReference>
<name>A0A1H6R6A7_9FLAO</name>
<dbReference type="Pfam" id="PF20240">
    <property type="entry name" value="DUF6597"/>
    <property type="match status" value="1"/>
</dbReference>
<dbReference type="PANTHER" id="PTHR46796">
    <property type="entry name" value="HTH-TYPE TRANSCRIPTIONAL ACTIVATOR RHAS-RELATED"/>
    <property type="match status" value="1"/>
</dbReference>
<dbReference type="InterPro" id="IPR009057">
    <property type="entry name" value="Homeodomain-like_sf"/>
</dbReference>
<keyword evidence="3" id="KW-0804">Transcription</keyword>
<dbReference type="GeneID" id="82255431"/>
<dbReference type="PROSITE" id="PS01124">
    <property type="entry name" value="HTH_ARAC_FAMILY_2"/>
    <property type="match status" value="1"/>
</dbReference>
<dbReference type="InterPro" id="IPR046532">
    <property type="entry name" value="DUF6597"/>
</dbReference>
<proteinExistence type="predicted"/>
<sequence>MQLAHHKPTATLLPYINRYYWGKSNTNEDSITMFPLVAGTGVDVYIHFGTSFYVDNQALSTSHILCPRQHANITTSGDIDFIAIRFNHGAFRHFSPINFNELHNSYVTVHDLWKEEGDILIDKLYHTSTIENRIQLLDEFFTLLLLKHQCTNTILDQAMRTIYQNHSTVCISELSQQLNISTRHFERKFKQEFGFNPKNFQVVSRFENTLRKLFFSPNKDQLSLILDSGYYDQSHFIKECKAYTNYSPSEIINLKDNSLHFYFTKTV</sequence>
<dbReference type="Pfam" id="PF12833">
    <property type="entry name" value="HTH_18"/>
    <property type="match status" value="1"/>
</dbReference>
<dbReference type="Gene3D" id="1.10.10.60">
    <property type="entry name" value="Homeodomain-like"/>
    <property type="match status" value="1"/>
</dbReference>
<dbReference type="RefSeq" id="WP_083394377.1">
    <property type="nucleotide sequence ID" value="NZ_FNYS01000001.1"/>
</dbReference>
<evidence type="ECO:0000313" key="6">
    <source>
        <dbReference type="Proteomes" id="UP000183077"/>
    </source>
</evidence>
<dbReference type="EMBL" id="FNYS01000001">
    <property type="protein sequence ID" value="SEI49996.1"/>
    <property type="molecule type" value="Genomic_DNA"/>
</dbReference>
<evidence type="ECO:0000256" key="2">
    <source>
        <dbReference type="ARBA" id="ARBA00023125"/>
    </source>
</evidence>
<evidence type="ECO:0000256" key="1">
    <source>
        <dbReference type="ARBA" id="ARBA00023015"/>
    </source>
</evidence>